<name>A0AAI8YGG9_9PEZI</name>
<gene>
    <name evidence="4" type="ORF">KHLLAP_LOCUS4324</name>
</gene>
<dbReference type="EMBL" id="CAUWAG010000006">
    <property type="protein sequence ID" value="CAJ2503856.1"/>
    <property type="molecule type" value="Genomic_DNA"/>
</dbReference>
<evidence type="ECO:0000256" key="1">
    <source>
        <dbReference type="SAM" id="MobiDB-lite"/>
    </source>
</evidence>
<dbReference type="Pfam" id="PF14856">
    <property type="entry name" value="Hce2"/>
    <property type="match status" value="1"/>
</dbReference>
<feature type="signal peptide" evidence="2">
    <location>
        <begin position="1"/>
        <end position="23"/>
    </location>
</feature>
<organism evidence="4 5">
    <name type="scientific">Anthostomella pinea</name>
    <dbReference type="NCBI Taxonomy" id="933095"/>
    <lineage>
        <taxon>Eukaryota</taxon>
        <taxon>Fungi</taxon>
        <taxon>Dikarya</taxon>
        <taxon>Ascomycota</taxon>
        <taxon>Pezizomycotina</taxon>
        <taxon>Sordariomycetes</taxon>
        <taxon>Xylariomycetidae</taxon>
        <taxon>Xylariales</taxon>
        <taxon>Xylariaceae</taxon>
        <taxon>Anthostomella</taxon>
    </lineage>
</organism>
<sequence length="181" mass="19173">MLPPTLLALLLAAAAATATSAHAIPRPVRPISPVANYINNHKSQQSRLTPTPPDGICRPSTFSPLPSSSTTKATTTTTTTRTKALAEDCDALLYQLSTLPLGGEWGGGHTGGAFQLVRRQTCAVRIDGDGRERFNARDVMDILEGTLRRWPGTDADEEAGRTGARGVMGCGEGTVTWEISD</sequence>
<proteinExistence type="predicted"/>
<dbReference type="AlphaFoldDB" id="A0AAI8YGG9"/>
<feature type="compositionally biased region" description="Low complexity" evidence="1">
    <location>
        <begin position="59"/>
        <end position="80"/>
    </location>
</feature>
<feature type="domain" description="Ecp2 effector protein-like" evidence="3">
    <location>
        <begin position="74"/>
        <end position="170"/>
    </location>
</feature>
<keyword evidence="5" id="KW-1185">Reference proteome</keyword>
<dbReference type="InterPro" id="IPR029226">
    <property type="entry name" value="Ecp2-like"/>
</dbReference>
<dbReference type="Proteomes" id="UP001295740">
    <property type="component" value="Unassembled WGS sequence"/>
</dbReference>
<accession>A0AAI8YGG9</accession>
<evidence type="ECO:0000313" key="5">
    <source>
        <dbReference type="Proteomes" id="UP001295740"/>
    </source>
</evidence>
<protein>
    <submittedName>
        <fullName evidence="4">Uu.00g112500.m01.CDS01</fullName>
    </submittedName>
</protein>
<evidence type="ECO:0000256" key="2">
    <source>
        <dbReference type="SAM" id="SignalP"/>
    </source>
</evidence>
<comment type="caution">
    <text evidence="4">The sequence shown here is derived from an EMBL/GenBank/DDBJ whole genome shotgun (WGS) entry which is preliminary data.</text>
</comment>
<evidence type="ECO:0000259" key="3">
    <source>
        <dbReference type="Pfam" id="PF14856"/>
    </source>
</evidence>
<evidence type="ECO:0000313" key="4">
    <source>
        <dbReference type="EMBL" id="CAJ2503856.1"/>
    </source>
</evidence>
<reference evidence="4" key="1">
    <citation type="submission" date="2023-10" db="EMBL/GenBank/DDBJ databases">
        <authorList>
            <person name="Hackl T."/>
        </authorList>
    </citation>
    <scope>NUCLEOTIDE SEQUENCE</scope>
</reference>
<feature type="region of interest" description="Disordered" evidence="1">
    <location>
        <begin position="43"/>
        <end position="80"/>
    </location>
</feature>
<keyword evidence="2" id="KW-0732">Signal</keyword>
<feature type="chain" id="PRO_5042466231" evidence="2">
    <location>
        <begin position="24"/>
        <end position="181"/>
    </location>
</feature>